<evidence type="ECO:0000313" key="4">
    <source>
        <dbReference type="Proteomes" id="UP000034883"/>
    </source>
</evidence>
<name>A0A0F6YGH4_9BACT</name>
<dbReference type="PANTHER" id="PTHR46546:SF4">
    <property type="entry name" value="SHEWANELLA-LIKE PROTEIN PHOSPHATASE 1"/>
    <property type="match status" value="1"/>
</dbReference>
<keyword evidence="4" id="KW-1185">Reference proteome</keyword>
<dbReference type="KEGG" id="samy:DB32_000831"/>
<dbReference type="RefSeq" id="WP_157068702.1">
    <property type="nucleotide sequence ID" value="NZ_CP011125.1"/>
</dbReference>
<dbReference type="InterPro" id="IPR029052">
    <property type="entry name" value="Metallo-depent_PP-like"/>
</dbReference>
<dbReference type="STRING" id="927083.DB32_000831"/>
<dbReference type="PANTHER" id="PTHR46546">
    <property type="entry name" value="SHEWANELLA-LIKE PROTEIN PHOSPHATASE 1"/>
    <property type="match status" value="1"/>
</dbReference>
<accession>A0A0F6YGH4</accession>
<dbReference type="PROSITE" id="PS51257">
    <property type="entry name" value="PROKAR_LIPOPROTEIN"/>
    <property type="match status" value="1"/>
</dbReference>
<dbReference type="SUPFAM" id="SSF56300">
    <property type="entry name" value="Metallo-dependent phosphatases"/>
    <property type="match status" value="1"/>
</dbReference>
<evidence type="ECO:0000259" key="2">
    <source>
        <dbReference type="Pfam" id="PF00149"/>
    </source>
</evidence>
<dbReference type="InterPro" id="IPR004843">
    <property type="entry name" value="Calcineurin-like_PHP"/>
</dbReference>
<dbReference type="Gene3D" id="3.60.21.10">
    <property type="match status" value="1"/>
</dbReference>
<dbReference type="GO" id="GO:0016787">
    <property type="term" value="F:hydrolase activity"/>
    <property type="evidence" value="ECO:0007669"/>
    <property type="project" value="InterPro"/>
</dbReference>
<feature type="domain" description="Calcineurin-like phosphoesterase" evidence="2">
    <location>
        <begin position="54"/>
        <end position="280"/>
    </location>
</feature>
<reference evidence="3 4" key="1">
    <citation type="submission" date="2015-03" db="EMBL/GenBank/DDBJ databases">
        <title>Genome assembly of Sandaracinus amylolyticus DSM 53668.</title>
        <authorList>
            <person name="Sharma G."/>
            <person name="Subramanian S."/>
        </authorList>
    </citation>
    <scope>NUCLEOTIDE SEQUENCE [LARGE SCALE GENOMIC DNA]</scope>
    <source>
        <strain evidence="3 4">DSM 53668</strain>
    </source>
</reference>
<proteinExistence type="predicted"/>
<feature type="chain" id="PRO_5002512255" evidence="1">
    <location>
        <begin position="21"/>
        <end position="325"/>
    </location>
</feature>
<evidence type="ECO:0000313" key="3">
    <source>
        <dbReference type="EMBL" id="AKF03682.1"/>
    </source>
</evidence>
<dbReference type="Pfam" id="PF00149">
    <property type="entry name" value="Metallophos"/>
    <property type="match status" value="1"/>
</dbReference>
<feature type="signal peptide" evidence="1">
    <location>
        <begin position="1"/>
        <end position="20"/>
    </location>
</feature>
<dbReference type="EMBL" id="CP011125">
    <property type="protein sequence ID" value="AKF03682.1"/>
    <property type="molecule type" value="Genomic_DNA"/>
</dbReference>
<dbReference type="Proteomes" id="UP000034883">
    <property type="component" value="Chromosome"/>
</dbReference>
<protein>
    <submittedName>
        <fullName evidence="3">Putative serine/threonine phosphatase</fullName>
    </submittedName>
</protein>
<organism evidence="3 4">
    <name type="scientific">Sandaracinus amylolyticus</name>
    <dbReference type="NCBI Taxonomy" id="927083"/>
    <lineage>
        <taxon>Bacteria</taxon>
        <taxon>Pseudomonadati</taxon>
        <taxon>Myxococcota</taxon>
        <taxon>Polyangia</taxon>
        <taxon>Polyangiales</taxon>
        <taxon>Sandaracinaceae</taxon>
        <taxon>Sandaracinus</taxon>
    </lineage>
</organism>
<dbReference type="AlphaFoldDB" id="A0A0F6YGH4"/>
<evidence type="ECO:0000256" key="1">
    <source>
        <dbReference type="SAM" id="SignalP"/>
    </source>
</evidence>
<dbReference type="OrthoDB" id="7550081at2"/>
<sequence length="325" mass="34276">MRALLLVVALVLVGCGETSAPAPSRSRAPSKRAVEAPRVEVPPLPPSTYPAPPRLVAIGDVHGDVDALRSALRAAGAIDDADRWSGGALWIVQVGDLLDRGDTEDEVLALVSRLEREADAAGGRFVALHGNHELMNVQGDFRYVTPDGLDDFARYASEAPPGAARSRIPARMLGRAVAFAPGGPIARALAARNTIAIVGDTVFVHGGLAPSQLERGVDAINRDVRAFLLGEAPLPRALAGEESPVWHRAFALGDDAETCATLARTLEGLGVARMVIGHTVQDEGIGSACEGRVWRIDVGLSRHYGGPIEVLEIEGDTIEVLRGTR</sequence>
<gene>
    <name evidence="3" type="ORF">DB32_000831</name>
</gene>
<keyword evidence="1" id="KW-0732">Signal</keyword>